<keyword evidence="4" id="KW-1185">Reference proteome</keyword>
<dbReference type="RefSeq" id="WP_189677428.1">
    <property type="nucleotide sequence ID" value="NZ_BNAQ01000006.1"/>
</dbReference>
<dbReference type="Gene3D" id="3.60.15.10">
    <property type="entry name" value="Ribonuclease Z/Hydroxyacylglutathione hydrolase-like"/>
    <property type="match status" value="1"/>
</dbReference>
<dbReference type="EMBL" id="BNAQ01000006">
    <property type="protein sequence ID" value="GHH24289.1"/>
    <property type="molecule type" value="Genomic_DNA"/>
</dbReference>
<name>A0ABQ3LRV3_9SPHN</name>
<proteinExistence type="predicted"/>
<keyword evidence="1" id="KW-0732">Signal</keyword>
<dbReference type="InterPro" id="IPR001279">
    <property type="entry name" value="Metallo-B-lactamas"/>
</dbReference>
<evidence type="ECO:0000313" key="3">
    <source>
        <dbReference type="EMBL" id="GHH24289.1"/>
    </source>
</evidence>
<evidence type="ECO:0000256" key="1">
    <source>
        <dbReference type="SAM" id="SignalP"/>
    </source>
</evidence>
<reference evidence="4" key="1">
    <citation type="journal article" date="2019" name="Int. J. Syst. Evol. Microbiol.">
        <title>The Global Catalogue of Microorganisms (GCM) 10K type strain sequencing project: providing services to taxonomists for standard genome sequencing and annotation.</title>
        <authorList>
            <consortium name="The Broad Institute Genomics Platform"/>
            <consortium name="The Broad Institute Genome Sequencing Center for Infectious Disease"/>
            <person name="Wu L."/>
            <person name="Ma J."/>
        </authorList>
    </citation>
    <scope>NUCLEOTIDE SEQUENCE [LARGE SCALE GENOMIC DNA]</scope>
    <source>
        <strain evidence="4">CGMCC 1.8957</strain>
    </source>
</reference>
<dbReference type="SUPFAM" id="SSF56281">
    <property type="entry name" value="Metallo-hydrolase/oxidoreductase"/>
    <property type="match status" value="1"/>
</dbReference>
<feature type="chain" id="PRO_5045118880" evidence="1">
    <location>
        <begin position="26"/>
        <end position="358"/>
    </location>
</feature>
<gene>
    <name evidence="3" type="ORF">GCM10008023_36300</name>
</gene>
<dbReference type="Proteomes" id="UP000652430">
    <property type="component" value="Unassembled WGS sequence"/>
</dbReference>
<feature type="domain" description="Metallo-beta-lactamase" evidence="2">
    <location>
        <begin position="94"/>
        <end position="148"/>
    </location>
</feature>
<protein>
    <submittedName>
        <fullName evidence="3">MBL fold metallo-hydrolase</fullName>
    </submittedName>
</protein>
<dbReference type="CDD" id="cd07713">
    <property type="entry name" value="DHPS-like_MBL-fold"/>
    <property type="match status" value="1"/>
</dbReference>
<feature type="signal peptide" evidence="1">
    <location>
        <begin position="1"/>
        <end position="25"/>
    </location>
</feature>
<dbReference type="InterPro" id="IPR036866">
    <property type="entry name" value="RibonucZ/Hydroxyglut_hydro"/>
</dbReference>
<organism evidence="3 4">
    <name type="scientific">Sphingomonas glacialis</name>
    <dbReference type="NCBI Taxonomy" id="658225"/>
    <lineage>
        <taxon>Bacteria</taxon>
        <taxon>Pseudomonadati</taxon>
        <taxon>Pseudomonadota</taxon>
        <taxon>Alphaproteobacteria</taxon>
        <taxon>Sphingomonadales</taxon>
        <taxon>Sphingomonadaceae</taxon>
        <taxon>Sphingomonas</taxon>
    </lineage>
</organism>
<dbReference type="PANTHER" id="PTHR13754:SF13">
    <property type="entry name" value="METALLO-BETA-LACTAMASE SUPERFAMILY PROTEIN (AFU_ORTHOLOGUE AFUA_3G07630)"/>
    <property type="match status" value="1"/>
</dbReference>
<sequence length="358" mass="38068">MEFDRRSFLGMGLAALVATSQPATAATLSVPAIDSLDLTVVVDNFSNVFAPDFERADITVTGPVPAPDYHKAYAGEWGYSLLARSAVGGSTPHTTLIDFGYTPKALLNNLDLLGVSPGSIDAMVLSHGHYDHFGGLDGLLATREVRRRTPLFVGGEEAFCERLRGTRPGASSFGAIDRPAIARAGIDLIVSGDPHVVAGHRFTTGEIPYVTSERPRVPTAMLPGRQCDRALLEPAKRDLNFVVDDAIHELGTAFNLSGHGLVVIGACSHRGIINTIRRAQAVSGVSRVHAIVGGFHLVPPQTKAQALETVAMMQALNPDYIIPGHCSGDVFLNAASAAMPDKVVRSVVGARYRFGRRA</sequence>
<evidence type="ECO:0000313" key="4">
    <source>
        <dbReference type="Proteomes" id="UP000652430"/>
    </source>
</evidence>
<dbReference type="InterPro" id="IPR052926">
    <property type="entry name" value="Metallo-beta-lactamase_dom"/>
</dbReference>
<dbReference type="PROSITE" id="PS51318">
    <property type="entry name" value="TAT"/>
    <property type="match status" value="1"/>
</dbReference>
<dbReference type="Pfam" id="PF00753">
    <property type="entry name" value="Lactamase_B"/>
    <property type="match status" value="1"/>
</dbReference>
<accession>A0ABQ3LRV3</accession>
<dbReference type="InterPro" id="IPR006311">
    <property type="entry name" value="TAT_signal"/>
</dbReference>
<comment type="caution">
    <text evidence="3">The sequence shown here is derived from an EMBL/GenBank/DDBJ whole genome shotgun (WGS) entry which is preliminary data.</text>
</comment>
<dbReference type="InterPro" id="IPR041712">
    <property type="entry name" value="DHPS-like_MBL-fold"/>
</dbReference>
<evidence type="ECO:0000259" key="2">
    <source>
        <dbReference type="Pfam" id="PF00753"/>
    </source>
</evidence>
<dbReference type="PANTHER" id="PTHR13754">
    <property type="entry name" value="METALLO-BETA-LACTAMASE SUPERFAMILY PROTEIN"/>
    <property type="match status" value="1"/>
</dbReference>